<dbReference type="AlphaFoldDB" id="D1NTK1"/>
<dbReference type="STRING" id="561180.BIFGAL_03158"/>
<reference evidence="1 2" key="1">
    <citation type="submission" date="2009-11" db="EMBL/GenBank/DDBJ databases">
        <authorList>
            <person name="Weinstock G."/>
            <person name="Sodergren E."/>
            <person name="Clifton S."/>
            <person name="Fulton L."/>
            <person name="Fulton B."/>
            <person name="Courtney L."/>
            <person name="Fronick C."/>
            <person name="Harrison M."/>
            <person name="Strong C."/>
            <person name="Farmer C."/>
            <person name="Delahaunty K."/>
            <person name="Markovic C."/>
            <person name="Hall O."/>
            <person name="Minx P."/>
            <person name="Tomlinson C."/>
            <person name="Mitreva M."/>
            <person name="Nelson J."/>
            <person name="Hou S."/>
            <person name="Wollam A."/>
            <person name="Pepin K.H."/>
            <person name="Johnson M."/>
            <person name="Bhonagiri V."/>
            <person name="Nash W.E."/>
            <person name="Warren W."/>
            <person name="Chinwalla A."/>
            <person name="Mardis E.R."/>
            <person name="Wilson R.K."/>
        </authorList>
    </citation>
    <scope>NUCLEOTIDE SEQUENCE [LARGE SCALE GENOMIC DNA]</scope>
    <source>
        <strain evidence="1 2">DSM 20093</strain>
    </source>
</reference>
<gene>
    <name evidence="1" type="ORF">BIFGAL_03158</name>
</gene>
<protein>
    <submittedName>
        <fullName evidence="1">Uncharacterized protein</fullName>
    </submittedName>
</protein>
<organism evidence="1 2">
    <name type="scientific">Bifidobacterium gallicum DSM 20093 = LMG 11596</name>
    <dbReference type="NCBI Taxonomy" id="561180"/>
    <lineage>
        <taxon>Bacteria</taxon>
        <taxon>Bacillati</taxon>
        <taxon>Actinomycetota</taxon>
        <taxon>Actinomycetes</taxon>
        <taxon>Bifidobacteriales</taxon>
        <taxon>Bifidobacteriaceae</taxon>
        <taxon>Bifidobacterium</taxon>
    </lineage>
</organism>
<accession>D1NTK1</accession>
<evidence type="ECO:0000313" key="1">
    <source>
        <dbReference type="EMBL" id="EFA23054.1"/>
    </source>
</evidence>
<comment type="caution">
    <text evidence="1">The sequence shown here is derived from an EMBL/GenBank/DDBJ whole genome shotgun (WGS) entry which is preliminary data.</text>
</comment>
<evidence type="ECO:0000313" key="2">
    <source>
        <dbReference type="Proteomes" id="UP000003656"/>
    </source>
</evidence>
<dbReference type="Proteomes" id="UP000003656">
    <property type="component" value="Unassembled WGS sequence"/>
</dbReference>
<dbReference type="EMBL" id="ABXB03000002">
    <property type="protein sequence ID" value="EFA23054.1"/>
    <property type="molecule type" value="Genomic_DNA"/>
</dbReference>
<proteinExistence type="predicted"/>
<name>D1NTK1_9BIFI</name>
<sequence length="52" mass="6031">MPYEPPERSHICGKRVATALLSHHTRATTEQIAGYACAEREEPWWQAYRFAL</sequence>